<dbReference type="InterPro" id="IPR011333">
    <property type="entry name" value="SKP1/BTB/POZ_sf"/>
</dbReference>
<reference evidence="4 5" key="1">
    <citation type="submission" date="2022-05" db="EMBL/GenBank/DDBJ databases">
        <authorList>
            <consortium name="Genoscope - CEA"/>
            <person name="William W."/>
        </authorList>
    </citation>
    <scope>NUCLEOTIDE SEQUENCE [LARGE SCALE GENOMIC DNA]</scope>
</reference>
<dbReference type="Proteomes" id="UP001159405">
    <property type="component" value="Unassembled WGS sequence"/>
</dbReference>
<feature type="domain" description="BTB" evidence="3">
    <location>
        <begin position="9"/>
        <end position="76"/>
    </location>
</feature>
<evidence type="ECO:0000256" key="1">
    <source>
        <dbReference type="ARBA" id="ARBA00022441"/>
    </source>
</evidence>
<protein>
    <recommendedName>
        <fullName evidence="3">BTB domain-containing protein</fullName>
    </recommendedName>
</protein>
<dbReference type="SMART" id="SM00225">
    <property type="entry name" value="BTB"/>
    <property type="match status" value="1"/>
</dbReference>
<dbReference type="Gene3D" id="1.25.40.420">
    <property type="match status" value="1"/>
</dbReference>
<comment type="caution">
    <text evidence="4">The sequence shown here is derived from an EMBL/GenBank/DDBJ whole genome shotgun (WGS) entry which is preliminary data.</text>
</comment>
<evidence type="ECO:0000313" key="4">
    <source>
        <dbReference type="EMBL" id="CAH3144205.1"/>
    </source>
</evidence>
<dbReference type="Gene3D" id="3.30.710.10">
    <property type="entry name" value="Potassium Channel Kv1.1, Chain A"/>
    <property type="match status" value="1"/>
</dbReference>
<dbReference type="InterPro" id="IPR011705">
    <property type="entry name" value="BACK"/>
</dbReference>
<evidence type="ECO:0000256" key="2">
    <source>
        <dbReference type="ARBA" id="ARBA00022737"/>
    </source>
</evidence>
<evidence type="ECO:0000259" key="3">
    <source>
        <dbReference type="PROSITE" id="PS50097"/>
    </source>
</evidence>
<dbReference type="EMBL" id="CALNXK010000073">
    <property type="protein sequence ID" value="CAH3144205.1"/>
    <property type="molecule type" value="Genomic_DNA"/>
</dbReference>
<dbReference type="PROSITE" id="PS50097">
    <property type="entry name" value="BTB"/>
    <property type="match status" value="1"/>
</dbReference>
<keyword evidence="1" id="KW-0880">Kelch repeat</keyword>
<dbReference type="InterPro" id="IPR000210">
    <property type="entry name" value="BTB/POZ_dom"/>
</dbReference>
<organism evidence="4 5">
    <name type="scientific">Porites lobata</name>
    <dbReference type="NCBI Taxonomy" id="104759"/>
    <lineage>
        <taxon>Eukaryota</taxon>
        <taxon>Metazoa</taxon>
        <taxon>Cnidaria</taxon>
        <taxon>Anthozoa</taxon>
        <taxon>Hexacorallia</taxon>
        <taxon>Scleractinia</taxon>
        <taxon>Fungiina</taxon>
        <taxon>Poritidae</taxon>
        <taxon>Porites</taxon>
    </lineage>
</organism>
<dbReference type="CDD" id="cd18186">
    <property type="entry name" value="BTB_POZ_ZBTB_KLHL-like"/>
    <property type="match status" value="1"/>
</dbReference>
<dbReference type="PANTHER" id="PTHR45632">
    <property type="entry name" value="LD33804P"/>
    <property type="match status" value="1"/>
</dbReference>
<keyword evidence="5" id="KW-1185">Reference proteome</keyword>
<proteinExistence type="predicted"/>
<keyword evidence="2" id="KW-0677">Repeat</keyword>
<evidence type="ECO:0000313" key="5">
    <source>
        <dbReference type="Proteomes" id="UP001159405"/>
    </source>
</evidence>
<dbReference type="Pfam" id="PF00651">
    <property type="entry name" value="BTB"/>
    <property type="match status" value="1"/>
</dbReference>
<feature type="non-terminal residue" evidence="4">
    <location>
        <position position="234"/>
    </location>
</feature>
<dbReference type="Pfam" id="PF07707">
    <property type="entry name" value="BACK"/>
    <property type="match status" value="1"/>
</dbReference>
<name>A0ABN8PHX6_9CNID</name>
<gene>
    <name evidence="4" type="ORF">PLOB_00043855</name>
</gene>
<dbReference type="PANTHER" id="PTHR45632:SF3">
    <property type="entry name" value="KELCH-LIKE PROTEIN 32"/>
    <property type="match status" value="1"/>
</dbReference>
<dbReference type="SUPFAM" id="SSF54695">
    <property type="entry name" value="POZ domain"/>
    <property type="match status" value="1"/>
</dbReference>
<dbReference type="SMART" id="SM00875">
    <property type="entry name" value="BACK"/>
    <property type="match status" value="1"/>
</dbReference>
<sequence length="234" mass="27346">MQPKQDDSSDVTLVLKDGKEIRATRSQLSESDFFSTLLNSDMKENREGIIRLEHITETVMKDVLKFMRCGCVIITQQNAVNLLEAADYLLLPSLKKCVERFLERELTTSNCVSTYYYAEKYQCKDLMVISRNFFFPNFAAVAQSQEFLNLESEQVERWICSDRIGDSTSEDDVFKVILQWIEQSKSERKGNFQELFRHVRLPFMSRDYLRRHVVTNDLVKENPSCLKRVKGALR</sequence>
<accession>A0ABN8PHX6</accession>